<evidence type="ECO:0000313" key="10">
    <source>
        <dbReference type="Proteomes" id="UP000179807"/>
    </source>
</evidence>
<evidence type="ECO:0000256" key="5">
    <source>
        <dbReference type="ARBA" id="ARBA00022801"/>
    </source>
</evidence>
<dbReference type="InterPro" id="IPR056441">
    <property type="entry name" value="Beta-barrel_GLAA-B_II"/>
</dbReference>
<comment type="catalytic activity">
    <reaction evidence="1">
        <text>Hydrolysis of terminal, non-reducing alpha-D-galactose residues in alpha-D-galactosides, including galactose oligosaccharides, galactomannans and galactolipids.</text>
        <dbReference type="EC" id="3.2.1.22"/>
    </reaction>
</comment>
<dbReference type="Pfam" id="PF23764">
    <property type="entry name" value="Beta-barrel_GLAA-B_II"/>
    <property type="match status" value="1"/>
</dbReference>
<dbReference type="AlphaFoldDB" id="A0A1J4JWS6"/>
<dbReference type="VEuPathDB" id="TrichDB:TRFO_28970"/>
<evidence type="ECO:0000259" key="8">
    <source>
        <dbReference type="SMART" id="SM00776"/>
    </source>
</evidence>
<evidence type="ECO:0000256" key="2">
    <source>
        <dbReference type="ARBA" id="ARBA00001271"/>
    </source>
</evidence>
<dbReference type="SUPFAM" id="SSF49785">
    <property type="entry name" value="Galactose-binding domain-like"/>
    <property type="match status" value="1"/>
</dbReference>
<dbReference type="InterPro" id="IPR013222">
    <property type="entry name" value="Glyco_hyd_98_carb-bd"/>
</dbReference>
<comment type="caution">
    <text evidence="9">The sequence shown here is derived from an EMBL/GenBank/DDBJ whole genome shotgun (WGS) entry which is preliminary data.</text>
</comment>
<keyword evidence="10" id="KW-1185">Reference proteome</keyword>
<evidence type="ECO:0000256" key="7">
    <source>
        <dbReference type="SAM" id="SignalP"/>
    </source>
</evidence>
<dbReference type="SMART" id="SM00776">
    <property type="entry name" value="NPCBM"/>
    <property type="match status" value="1"/>
</dbReference>
<evidence type="ECO:0000256" key="6">
    <source>
        <dbReference type="ARBA" id="ARBA00023295"/>
    </source>
</evidence>
<keyword evidence="4" id="KW-0677">Repeat</keyword>
<reference evidence="9" key="1">
    <citation type="submission" date="2016-10" db="EMBL/GenBank/DDBJ databases">
        <authorList>
            <person name="Benchimol M."/>
            <person name="Almeida L.G."/>
            <person name="Vasconcelos A.T."/>
            <person name="Perreira-Neves A."/>
            <person name="Rosa I.A."/>
            <person name="Tasca T."/>
            <person name="Bogo M.R."/>
            <person name="de Souza W."/>
        </authorList>
    </citation>
    <scope>NUCLEOTIDE SEQUENCE [LARGE SCALE GENOMIC DNA]</scope>
    <source>
        <strain evidence="9">K</strain>
    </source>
</reference>
<dbReference type="InterPro" id="IPR011050">
    <property type="entry name" value="Pectin_lyase_fold/virulence"/>
</dbReference>
<comment type="catalytic activity">
    <reaction evidence="2">
        <text>Hydrolysis of terminal, non-reducing branched (1-&gt;3)-alpha-D-galactosidic residues, producing free D-galactose.</text>
        <dbReference type="EC" id="3.2.1.n1"/>
    </reaction>
</comment>
<evidence type="ECO:0000256" key="3">
    <source>
        <dbReference type="ARBA" id="ARBA00022729"/>
    </source>
</evidence>
<feature type="domain" description="Glycosyl hydrolase family 98 putative carbohydrate-binding module" evidence="8">
    <location>
        <begin position="18"/>
        <end position="157"/>
    </location>
</feature>
<dbReference type="GO" id="GO:0004557">
    <property type="term" value="F:alpha-galactosidase activity"/>
    <property type="evidence" value="ECO:0007669"/>
    <property type="project" value="UniProtKB-EC"/>
</dbReference>
<sequence length="764" mass="85087">MLFNFAFFLLSQLVVSAPSNDVVVTDIDILMTKQTWGECRRDLSVDGNKLRIKGVEYSSGIGTHATSMIPVTVPSNAQTLSGACGIDDEVSSLSSVVFSVLSGSEVLWTSGVLRNGDAAKTFTVTIPAGSTKLYLLADEYDLNQYDHADWVDLHWDNTVQTKADGKAKLSIHYFDRISNTITKKIRRNNKIYARSYGLVPNEFEDQGPKLRKMITMARATPGTTIFLEKGEYHFYETGALKMSYHVSNHDQPTFQPVCVPLVDLNGVTIDGSGSTFVFHNLVEPFLIMDSTDVTIQNVHIDSYRPLYTDAVVTDADYFSTTVRIDKDKFPYQVQNKNIIFVGEGFTVNPKVIIPFDPTTRHILPESQGIVFSGAVVENDDGTVTFAQNLKKYGVQAGTLLTIRSYDRPHPGFVLYRATRTTLNNVQIHDSLGMGLLAQRSTDITIVDSQVTYGSSTRAHSASCDATHFSNTRGLIKVTGCLFEAMLDDAINVHCTSLKIVEVINNSCVKLQYMHGQAVGFETFLPGEKIQFIRARTMELSEIRTVKSVRKLSTTLLYVEIEGTLPSDIAVNDAVENADYYPEVHFENNIVRNNIARGCLFTTPLQVRVIDNVFDHISGSAILLAGDAANWFESGGCKDVLISGNRVINALTSIYQFTNAVFSFYPTISDVKSQKTLYHRNVKIVNNSIETFDCPLLFAISTDTIYIGNNTINYNNDYKAWGQKTFQLQTCRNVTLEDNLITPEKKWSIDDFSLDNTDESEVHIN</sequence>
<dbReference type="EMBL" id="MLAK01000821">
    <property type="protein sequence ID" value="OHT03601.1"/>
    <property type="molecule type" value="Genomic_DNA"/>
</dbReference>
<dbReference type="GeneID" id="94841196"/>
<feature type="signal peptide" evidence="7">
    <location>
        <begin position="1"/>
        <end position="16"/>
    </location>
</feature>
<evidence type="ECO:0000256" key="1">
    <source>
        <dbReference type="ARBA" id="ARBA00001255"/>
    </source>
</evidence>
<name>A0A1J4JWS6_9EUKA</name>
<dbReference type="InterPro" id="IPR038637">
    <property type="entry name" value="NPCBM_sf"/>
</dbReference>
<keyword evidence="3 7" id="KW-0732">Signal</keyword>
<dbReference type="Proteomes" id="UP000179807">
    <property type="component" value="Unassembled WGS sequence"/>
</dbReference>
<gene>
    <name evidence="9" type="primary">glaB</name>
    <name evidence="9" type="ORF">TRFO_28970</name>
</gene>
<evidence type="ECO:0000313" key="9">
    <source>
        <dbReference type="EMBL" id="OHT03601.1"/>
    </source>
</evidence>
<dbReference type="InterPro" id="IPR012334">
    <property type="entry name" value="Pectin_lyas_fold"/>
</dbReference>
<evidence type="ECO:0000256" key="4">
    <source>
        <dbReference type="ARBA" id="ARBA00022737"/>
    </source>
</evidence>
<dbReference type="RefSeq" id="XP_068356737.1">
    <property type="nucleotide sequence ID" value="XM_068506492.1"/>
</dbReference>
<keyword evidence="6" id="KW-0326">Glycosidase</keyword>
<dbReference type="Gene3D" id="2.160.20.10">
    <property type="entry name" value="Single-stranded right-handed beta-helix, Pectin lyase-like"/>
    <property type="match status" value="2"/>
</dbReference>
<dbReference type="Pfam" id="PF23763">
    <property type="entry name" value="Beta-barrel_GLAA-B_I"/>
    <property type="match status" value="1"/>
</dbReference>
<dbReference type="Pfam" id="PF08305">
    <property type="entry name" value="NPCBM"/>
    <property type="match status" value="1"/>
</dbReference>
<feature type="chain" id="PRO_5009630182" evidence="7">
    <location>
        <begin position="17"/>
        <end position="764"/>
    </location>
</feature>
<dbReference type="InterPro" id="IPR057275">
    <property type="entry name" value="Beta-barrel_GLAA-B_I"/>
</dbReference>
<dbReference type="InterPro" id="IPR008979">
    <property type="entry name" value="Galactose-bd-like_sf"/>
</dbReference>
<protein>
    <submittedName>
        <fullName evidence="9">Alpha-1,3-galactosidase B</fullName>
    </submittedName>
</protein>
<dbReference type="SUPFAM" id="SSF51126">
    <property type="entry name" value="Pectin lyase-like"/>
    <property type="match status" value="1"/>
</dbReference>
<organism evidence="9 10">
    <name type="scientific">Tritrichomonas foetus</name>
    <dbReference type="NCBI Taxonomy" id="1144522"/>
    <lineage>
        <taxon>Eukaryota</taxon>
        <taxon>Metamonada</taxon>
        <taxon>Parabasalia</taxon>
        <taxon>Tritrichomonadida</taxon>
        <taxon>Tritrichomonadidae</taxon>
        <taxon>Tritrichomonas</taxon>
    </lineage>
</organism>
<dbReference type="Gene3D" id="2.60.120.1060">
    <property type="entry name" value="NPCBM/NEW2 domain"/>
    <property type="match status" value="1"/>
</dbReference>
<keyword evidence="5" id="KW-0378">Hydrolase</keyword>
<accession>A0A1J4JWS6</accession>
<proteinExistence type="predicted"/>